<feature type="region of interest" description="Disordered" evidence="7">
    <location>
        <begin position="305"/>
        <end position="382"/>
    </location>
</feature>
<evidence type="ECO:0000256" key="2">
    <source>
        <dbReference type="ARBA" id="ARBA00023015"/>
    </source>
</evidence>
<gene>
    <name evidence="9" type="ORF">Mgra_00002291</name>
</gene>
<feature type="domain" description="Prospero" evidence="8">
    <location>
        <begin position="391"/>
        <end position="516"/>
    </location>
</feature>
<dbReference type="GO" id="GO:0048468">
    <property type="term" value="P:cell development"/>
    <property type="evidence" value="ECO:0007669"/>
    <property type="project" value="UniProtKB-ARBA"/>
</dbReference>
<dbReference type="EMBL" id="JABEBT010000013">
    <property type="protein sequence ID" value="KAF7638316.1"/>
    <property type="molecule type" value="Genomic_DNA"/>
</dbReference>
<evidence type="ECO:0000256" key="1">
    <source>
        <dbReference type="ARBA" id="ARBA00004123"/>
    </source>
</evidence>
<reference evidence="9" key="1">
    <citation type="journal article" date="2020" name="Ecol. Evol.">
        <title>Genome structure and content of the rice root-knot nematode (Meloidogyne graminicola).</title>
        <authorList>
            <person name="Phan N.T."/>
            <person name="Danchin E.G.J."/>
            <person name="Klopp C."/>
            <person name="Perfus-Barbeoch L."/>
            <person name="Kozlowski D.K."/>
            <person name="Koutsovoulos G.D."/>
            <person name="Lopez-Roques C."/>
            <person name="Bouchez O."/>
            <person name="Zahm M."/>
            <person name="Besnard G."/>
            <person name="Bellafiore S."/>
        </authorList>
    </citation>
    <scope>NUCLEOTIDE SEQUENCE</scope>
    <source>
        <strain evidence="9">VN-18</strain>
    </source>
</reference>
<evidence type="ECO:0000256" key="4">
    <source>
        <dbReference type="ARBA" id="ARBA00023155"/>
    </source>
</evidence>
<comment type="subcellular location">
    <subcellularLocation>
        <location evidence="1">Nucleus</location>
    </subcellularLocation>
</comment>
<keyword evidence="2" id="KW-0805">Transcription regulation</keyword>
<protein>
    <submittedName>
        <fullName evidence="9">Prospero domain-containing protein</fullName>
    </submittedName>
</protein>
<dbReference type="GO" id="GO:0000981">
    <property type="term" value="F:DNA-binding transcription factor activity, RNA polymerase II-specific"/>
    <property type="evidence" value="ECO:0007669"/>
    <property type="project" value="TreeGrafter"/>
</dbReference>
<keyword evidence="5" id="KW-0804">Transcription</keyword>
<dbReference type="GO" id="GO:0007399">
    <property type="term" value="P:nervous system development"/>
    <property type="evidence" value="ECO:0007669"/>
    <property type="project" value="UniProtKB-ARBA"/>
</dbReference>
<dbReference type="Gene3D" id="1.10.10.500">
    <property type="entry name" value="Homeo-prospero domain"/>
    <property type="match status" value="2"/>
</dbReference>
<keyword evidence="6" id="KW-0539">Nucleus</keyword>
<evidence type="ECO:0000256" key="7">
    <source>
        <dbReference type="SAM" id="MobiDB-lite"/>
    </source>
</evidence>
<keyword evidence="4" id="KW-0371">Homeobox</keyword>
<dbReference type="PROSITE" id="PS51818">
    <property type="entry name" value="HOMEO_PROSPERO"/>
    <property type="match status" value="1"/>
</dbReference>
<evidence type="ECO:0000313" key="9">
    <source>
        <dbReference type="EMBL" id="KAF7638316.1"/>
    </source>
</evidence>
<evidence type="ECO:0000313" key="10">
    <source>
        <dbReference type="Proteomes" id="UP000605970"/>
    </source>
</evidence>
<dbReference type="InterPro" id="IPR009057">
    <property type="entry name" value="Homeodomain-like_sf"/>
</dbReference>
<dbReference type="GO" id="GO:0005634">
    <property type="term" value="C:nucleus"/>
    <property type="evidence" value="ECO:0007669"/>
    <property type="project" value="UniProtKB-SubCell"/>
</dbReference>
<keyword evidence="10" id="KW-1185">Reference proteome</keyword>
<dbReference type="InterPro" id="IPR023082">
    <property type="entry name" value="Homeo_prospero_dom"/>
</dbReference>
<dbReference type="OrthoDB" id="10038576at2759"/>
<dbReference type="Proteomes" id="UP000605970">
    <property type="component" value="Unassembled WGS sequence"/>
</dbReference>
<dbReference type="GO" id="GO:0000978">
    <property type="term" value="F:RNA polymerase II cis-regulatory region sequence-specific DNA binding"/>
    <property type="evidence" value="ECO:0007669"/>
    <property type="project" value="TreeGrafter"/>
</dbReference>
<accession>A0A8S9ZZ85</accession>
<organism evidence="9 10">
    <name type="scientific">Meloidogyne graminicola</name>
    <dbReference type="NCBI Taxonomy" id="189291"/>
    <lineage>
        <taxon>Eukaryota</taxon>
        <taxon>Metazoa</taxon>
        <taxon>Ecdysozoa</taxon>
        <taxon>Nematoda</taxon>
        <taxon>Chromadorea</taxon>
        <taxon>Rhabditida</taxon>
        <taxon>Tylenchina</taxon>
        <taxon>Tylenchomorpha</taxon>
        <taxon>Tylenchoidea</taxon>
        <taxon>Meloidogynidae</taxon>
        <taxon>Meloidogyninae</taxon>
        <taxon>Meloidogyne</taxon>
    </lineage>
</organism>
<evidence type="ECO:0000256" key="3">
    <source>
        <dbReference type="ARBA" id="ARBA00023125"/>
    </source>
</evidence>
<dbReference type="InterPro" id="IPR037131">
    <property type="entry name" value="Homeo_prospero_dom_sf"/>
</dbReference>
<evidence type="ECO:0000259" key="8">
    <source>
        <dbReference type="PROSITE" id="PS51818"/>
    </source>
</evidence>
<dbReference type="PANTHER" id="PTHR12198:SF0">
    <property type="entry name" value="HOMEOBOX PROTEIN PROSPERO"/>
    <property type="match status" value="1"/>
</dbReference>
<evidence type="ECO:0000256" key="5">
    <source>
        <dbReference type="ARBA" id="ARBA00023163"/>
    </source>
</evidence>
<dbReference type="InterPro" id="IPR039350">
    <property type="entry name" value="Prospero_homeodomain"/>
</dbReference>
<dbReference type="AlphaFoldDB" id="A0A8S9ZZ85"/>
<dbReference type="Pfam" id="PF05044">
    <property type="entry name" value="HPD"/>
    <property type="match status" value="1"/>
</dbReference>
<dbReference type="PANTHER" id="PTHR12198">
    <property type="entry name" value="HOMEOBOX PROTEIN PROSPERO/PROX-1/CEH-26"/>
    <property type="match status" value="1"/>
</dbReference>
<sequence length="519" mass="60037">MKNENEEKYKNNKLLGNEIQLINNSNKIKINELIENNNNNLLTINNGCNTSPLLNNIVDKIEKDGEEEEEEGIMKEEIEEGVEQQQQQQYKQQFYFQFIQQYIQQLYKQGNNKNIIDIYQNFGKNSKSLKEELNGIFNGINIDKVFGDFSSQELYSNVNRLFSTLQKNVHQTNEQFGGFFLNNINSSSSFPIQYSSSSSLPSRILNNNNMPFLSSLINSSSFSSSFSSSSLPFNAFLTITQNPLIATAMSTALANSFTKQQQQNLINNQNGIFPTKIITETNKFINQSPTSRPIINLQKYLIKKENDGSPRKKRQKVTDSVRGPRSNLHCREQINYSTTTSERSTPGNGGYLPPTMVHSHNQIFRSPDKDGSPSDDEEKDNNNYFINESLKSQLTHVHLRKAKLMFFYQRYPSSSVLKSYFPDVKFNKHNTAQIIVTSESEIFKQLNQHYNKNNVFQPPERLQFVVQETLREFFNALKEQRDLEPSWKKSIYKIIQQLDEPIPEYFRDSQFVEILENAP</sequence>
<keyword evidence="3" id="KW-0238">DNA-binding</keyword>
<dbReference type="SUPFAM" id="SSF46689">
    <property type="entry name" value="Homeodomain-like"/>
    <property type="match status" value="1"/>
</dbReference>
<evidence type="ECO:0000256" key="6">
    <source>
        <dbReference type="ARBA" id="ARBA00023242"/>
    </source>
</evidence>
<name>A0A8S9ZZ85_9BILA</name>
<proteinExistence type="predicted"/>
<feature type="compositionally biased region" description="Polar residues" evidence="7">
    <location>
        <begin position="334"/>
        <end position="346"/>
    </location>
</feature>
<comment type="caution">
    <text evidence="9">The sequence shown here is derived from an EMBL/GenBank/DDBJ whole genome shotgun (WGS) entry which is preliminary data.</text>
</comment>